<evidence type="ECO:0000313" key="2">
    <source>
        <dbReference type="EMBL" id="JAD92418.1"/>
    </source>
</evidence>
<organism evidence="2">
    <name type="scientific">Arundo donax</name>
    <name type="common">Giant reed</name>
    <name type="synonym">Donax arundinaceus</name>
    <dbReference type="NCBI Taxonomy" id="35708"/>
    <lineage>
        <taxon>Eukaryota</taxon>
        <taxon>Viridiplantae</taxon>
        <taxon>Streptophyta</taxon>
        <taxon>Embryophyta</taxon>
        <taxon>Tracheophyta</taxon>
        <taxon>Spermatophyta</taxon>
        <taxon>Magnoliopsida</taxon>
        <taxon>Liliopsida</taxon>
        <taxon>Poales</taxon>
        <taxon>Poaceae</taxon>
        <taxon>PACMAD clade</taxon>
        <taxon>Arundinoideae</taxon>
        <taxon>Arundineae</taxon>
        <taxon>Arundo</taxon>
    </lineage>
</organism>
<feature type="region of interest" description="Disordered" evidence="1">
    <location>
        <begin position="1"/>
        <end position="82"/>
    </location>
</feature>
<accession>A0A0A9NMU6</accession>
<sequence>MKASNFPPFVATPSLSARTGFAPPGCHRCHPCTSRPEEDQDDIVAFISAGHRPPPPSPRQLRREADHAEEEAPESTPPPHRALFFDAEWRIWEEMRREQH</sequence>
<reference evidence="2" key="1">
    <citation type="submission" date="2014-09" db="EMBL/GenBank/DDBJ databases">
        <authorList>
            <person name="Magalhaes I.L.F."/>
            <person name="Oliveira U."/>
            <person name="Santos F.R."/>
            <person name="Vidigal T.H.D.A."/>
            <person name="Brescovit A.D."/>
            <person name="Santos A.J."/>
        </authorList>
    </citation>
    <scope>NUCLEOTIDE SEQUENCE</scope>
    <source>
        <tissue evidence="2">Shoot tissue taken approximately 20 cm above the soil surface</tissue>
    </source>
</reference>
<dbReference type="EMBL" id="GBRH01205477">
    <property type="protein sequence ID" value="JAD92418.1"/>
    <property type="molecule type" value="Transcribed_RNA"/>
</dbReference>
<name>A0A0A9NMU6_ARUDO</name>
<proteinExistence type="predicted"/>
<reference evidence="2" key="2">
    <citation type="journal article" date="2015" name="Data Brief">
        <title>Shoot transcriptome of the giant reed, Arundo donax.</title>
        <authorList>
            <person name="Barrero R.A."/>
            <person name="Guerrero F.D."/>
            <person name="Moolhuijzen P."/>
            <person name="Goolsby J.A."/>
            <person name="Tidwell J."/>
            <person name="Bellgard S.E."/>
            <person name="Bellgard M.I."/>
        </authorList>
    </citation>
    <scope>NUCLEOTIDE SEQUENCE</scope>
    <source>
        <tissue evidence="2">Shoot tissue taken approximately 20 cm above the soil surface</tissue>
    </source>
</reference>
<dbReference type="AlphaFoldDB" id="A0A0A9NMU6"/>
<protein>
    <submittedName>
        <fullName evidence="2">Uncharacterized protein</fullName>
    </submittedName>
</protein>
<evidence type="ECO:0000256" key="1">
    <source>
        <dbReference type="SAM" id="MobiDB-lite"/>
    </source>
</evidence>